<sequence length="39" mass="4691">MLTHNNRRSVGQQIHSVLQNPRRLVLMLRSHRKLHKTCM</sequence>
<reference evidence="2" key="1">
    <citation type="submission" date="2005-09" db="EMBL/GenBank/DDBJ databases">
        <authorList>
            <person name="Mural R.J."/>
            <person name="Li P.W."/>
            <person name="Adams M.D."/>
            <person name="Amanatides P.G."/>
            <person name="Baden-Tillson H."/>
            <person name="Barnstead M."/>
            <person name="Chin S.H."/>
            <person name="Dew I."/>
            <person name="Evans C.A."/>
            <person name="Ferriera S."/>
            <person name="Flanigan M."/>
            <person name="Fosler C."/>
            <person name="Glodek A."/>
            <person name="Gu Z."/>
            <person name="Holt R.A."/>
            <person name="Jennings D."/>
            <person name="Kraft C.L."/>
            <person name="Lu F."/>
            <person name="Nguyen T."/>
            <person name="Nusskern D.R."/>
            <person name="Pfannkoch C.M."/>
            <person name="Sitter C."/>
            <person name="Sutton G.G."/>
            <person name="Venter J.C."/>
            <person name="Wang Z."/>
            <person name="Woodage T."/>
            <person name="Zheng X.H."/>
            <person name="Zhong F."/>
        </authorList>
    </citation>
    <scope>NUCLEOTIDE SEQUENCE [LARGE SCALE GENOMIC DNA]</scope>
    <source>
        <strain>BN</strain>
        <strain evidence="2">Sprague-Dawley</strain>
    </source>
</reference>
<organism evidence="1 2">
    <name type="scientific">Rattus norvegicus</name>
    <name type="common">Rat</name>
    <dbReference type="NCBI Taxonomy" id="10116"/>
    <lineage>
        <taxon>Eukaryota</taxon>
        <taxon>Metazoa</taxon>
        <taxon>Chordata</taxon>
        <taxon>Craniata</taxon>
        <taxon>Vertebrata</taxon>
        <taxon>Euteleostomi</taxon>
        <taxon>Mammalia</taxon>
        <taxon>Eutheria</taxon>
        <taxon>Euarchontoglires</taxon>
        <taxon>Glires</taxon>
        <taxon>Rodentia</taxon>
        <taxon>Myomorpha</taxon>
        <taxon>Muroidea</taxon>
        <taxon>Muridae</taxon>
        <taxon>Murinae</taxon>
        <taxon>Rattus</taxon>
    </lineage>
</organism>
<evidence type="ECO:0000313" key="1">
    <source>
        <dbReference type="EMBL" id="EDL82533.1"/>
    </source>
</evidence>
<dbReference type="EMBL" id="CH473952">
    <property type="protein sequence ID" value="EDL82533.1"/>
    <property type="molecule type" value="Genomic_DNA"/>
</dbReference>
<gene>
    <name evidence="1" type="ORF">rCG_28485</name>
</gene>
<proteinExistence type="predicted"/>
<dbReference type="AlphaFoldDB" id="A6HWP7"/>
<name>A6HWP7_RAT</name>
<evidence type="ECO:0000313" key="2">
    <source>
        <dbReference type="Proteomes" id="UP000234681"/>
    </source>
</evidence>
<accession>A6HWP7</accession>
<dbReference type="Proteomes" id="UP000234681">
    <property type="component" value="Chromosome 2"/>
</dbReference>
<protein>
    <submittedName>
        <fullName evidence="1">RCG28485</fullName>
    </submittedName>
</protein>